<feature type="domain" description="HPt" evidence="3">
    <location>
        <begin position="1"/>
        <end position="107"/>
    </location>
</feature>
<gene>
    <name evidence="4" type="ORF">SAMN02745704_00883</name>
</gene>
<proteinExistence type="predicted"/>
<keyword evidence="1" id="KW-0597">Phosphoprotein</keyword>
<dbReference type="SMART" id="SM00073">
    <property type="entry name" value="HPT"/>
    <property type="match status" value="1"/>
</dbReference>
<dbReference type="OrthoDB" id="2079555at2"/>
<dbReference type="InterPro" id="IPR058548">
    <property type="entry name" value="MlaB-like_STAS"/>
</dbReference>
<dbReference type="Pfam" id="PF01627">
    <property type="entry name" value="Hpt"/>
    <property type="match status" value="1"/>
</dbReference>
<reference evidence="4 5" key="1">
    <citation type="submission" date="2017-02" db="EMBL/GenBank/DDBJ databases">
        <authorList>
            <person name="Peterson S.W."/>
        </authorList>
    </citation>
    <scope>NUCLEOTIDE SEQUENCE [LARGE SCALE GENOMIC DNA]</scope>
    <source>
        <strain evidence="4 5">DSM 16080</strain>
    </source>
</reference>
<dbReference type="InterPro" id="IPR051315">
    <property type="entry name" value="Bact_Chemotaxis_CheA"/>
</dbReference>
<accession>A0A1T4WHR9</accession>
<dbReference type="Proteomes" id="UP000190027">
    <property type="component" value="Unassembled WGS sequence"/>
</dbReference>
<dbReference type="InterPro" id="IPR002645">
    <property type="entry name" value="STAS_dom"/>
</dbReference>
<dbReference type="Pfam" id="PF13466">
    <property type="entry name" value="STAS_2"/>
    <property type="match status" value="1"/>
</dbReference>
<dbReference type="RefSeq" id="WP_078716469.1">
    <property type="nucleotide sequence ID" value="NZ_FUYC01000003.1"/>
</dbReference>
<evidence type="ECO:0000259" key="3">
    <source>
        <dbReference type="PROSITE" id="PS50894"/>
    </source>
</evidence>
<dbReference type="InterPro" id="IPR036641">
    <property type="entry name" value="HPT_dom_sf"/>
</dbReference>
<dbReference type="PROSITE" id="PS50801">
    <property type="entry name" value="STAS"/>
    <property type="match status" value="1"/>
</dbReference>
<dbReference type="SUPFAM" id="SSF52091">
    <property type="entry name" value="SpoIIaa-like"/>
    <property type="match status" value="1"/>
</dbReference>
<evidence type="ECO:0000313" key="4">
    <source>
        <dbReference type="EMBL" id="SKA76832.1"/>
    </source>
</evidence>
<dbReference type="PANTHER" id="PTHR43395">
    <property type="entry name" value="SENSOR HISTIDINE KINASE CHEA"/>
    <property type="match status" value="1"/>
</dbReference>
<dbReference type="GO" id="GO:0004672">
    <property type="term" value="F:protein kinase activity"/>
    <property type="evidence" value="ECO:0007669"/>
    <property type="project" value="UniProtKB-ARBA"/>
</dbReference>
<dbReference type="Gene3D" id="1.20.120.160">
    <property type="entry name" value="HPT domain"/>
    <property type="match status" value="1"/>
</dbReference>
<dbReference type="PROSITE" id="PS50894">
    <property type="entry name" value="HPT"/>
    <property type="match status" value="1"/>
</dbReference>
<dbReference type="EMBL" id="FUYC01000003">
    <property type="protein sequence ID" value="SKA76832.1"/>
    <property type="molecule type" value="Genomic_DNA"/>
</dbReference>
<dbReference type="CDD" id="cd00088">
    <property type="entry name" value="HPT"/>
    <property type="match status" value="1"/>
</dbReference>
<name>A0A1T4WHR9_9BACT</name>
<evidence type="ECO:0000313" key="5">
    <source>
        <dbReference type="Proteomes" id="UP000190027"/>
    </source>
</evidence>
<dbReference type="SUPFAM" id="SSF47226">
    <property type="entry name" value="Histidine-containing phosphotransfer domain, HPT domain"/>
    <property type="match status" value="1"/>
</dbReference>
<feature type="domain" description="STAS" evidence="2">
    <location>
        <begin position="278"/>
        <end position="372"/>
    </location>
</feature>
<organism evidence="4 5">
    <name type="scientific">Paucidesulfovibrio gracilis DSM 16080</name>
    <dbReference type="NCBI Taxonomy" id="1121449"/>
    <lineage>
        <taxon>Bacteria</taxon>
        <taxon>Pseudomonadati</taxon>
        <taxon>Thermodesulfobacteriota</taxon>
        <taxon>Desulfovibrionia</taxon>
        <taxon>Desulfovibrionales</taxon>
        <taxon>Desulfovibrionaceae</taxon>
        <taxon>Paucidesulfovibrio</taxon>
    </lineage>
</organism>
<dbReference type="InterPro" id="IPR036513">
    <property type="entry name" value="STAS_dom_sf"/>
</dbReference>
<sequence>MTYMGDELVVSFVEDCREHLAHIEQDLLDMESSGVDADESLVNSVFRAAHSIKGGAGMLGFNNIKLLAHKLENVLHMIRNKDLVPSSDVVDILLKGFDRLLALVESVDKSDAMPIDEALNPLQRLIEAESSDAVAGSDASIQLDSGSVFTVDAVSLEQARRGGNYIYLIEYDLIHDIHLRDTYPLEVFADLERSGRVLDCQLDFAAVGSLEEEFGNRIPFYVLFATILEKDLVSTVTRVDEERIKNIESALEQGAVELMQRQAEFGPYLLLGDEASALLRFPETPELENLEQLRAALLHGLENKRSLRLDLNNVLETDLHCLQLLCSVLRQARKDGMDIMIEGGVAPEVRRLARDLGLLASSDAGLGPLFQE</sequence>
<protein>
    <submittedName>
        <fullName evidence="4">STAS domain-containing protein</fullName>
    </submittedName>
</protein>
<dbReference type="STRING" id="1121449.SAMN02745704_00883"/>
<dbReference type="AlphaFoldDB" id="A0A1T4WHR9"/>
<dbReference type="GO" id="GO:0000160">
    <property type="term" value="P:phosphorelay signal transduction system"/>
    <property type="evidence" value="ECO:0007669"/>
    <property type="project" value="InterPro"/>
</dbReference>
<feature type="modified residue" description="Phosphohistidine" evidence="1">
    <location>
        <position position="50"/>
    </location>
</feature>
<keyword evidence="5" id="KW-1185">Reference proteome</keyword>
<dbReference type="InterPro" id="IPR008207">
    <property type="entry name" value="Sig_transdc_His_kin_Hpt_dom"/>
</dbReference>
<dbReference type="Gene3D" id="3.30.750.24">
    <property type="entry name" value="STAS domain"/>
    <property type="match status" value="1"/>
</dbReference>
<evidence type="ECO:0000256" key="1">
    <source>
        <dbReference type="PROSITE-ProRule" id="PRU00110"/>
    </source>
</evidence>
<dbReference type="PANTHER" id="PTHR43395:SF10">
    <property type="entry name" value="CHEMOTAXIS PROTEIN CHEA"/>
    <property type="match status" value="1"/>
</dbReference>
<evidence type="ECO:0000259" key="2">
    <source>
        <dbReference type="PROSITE" id="PS50801"/>
    </source>
</evidence>